<dbReference type="InterPro" id="IPR006578">
    <property type="entry name" value="MADF-dom"/>
</dbReference>
<feature type="domain" description="MADF" evidence="2">
    <location>
        <begin position="4"/>
        <end position="93"/>
    </location>
</feature>
<feature type="compositionally biased region" description="Basic and acidic residues" evidence="1">
    <location>
        <begin position="167"/>
        <end position="180"/>
    </location>
</feature>
<sequence length="180" mass="20112">MVDFIELYRSEPCLWQVKSADYHDRAKKDAAYNTLAKKLGELELGATKKSGLAKINNLRSAFRKEQKIVGISKKSGTSADSIYKPVLWYFDLLEASTSNLDSDSEEESADNSLPVEKDVNDYVDVEGSTSATENVPAKQQSTPISRPGLNKKRNINDDLSTEVLTTVRDHFKAPKEQPDR</sequence>
<feature type="region of interest" description="Disordered" evidence="1">
    <location>
        <begin position="124"/>
        <end position="180"/>
    </location>
</feature>
<reference evidence="3" key="1">
    <citation type="submission" date="2022-01" db="EMBL/GenBank/DDBJ databases">
        <authorList>
            <person name="King R."/>
        </authorList>
    </citation>
    <scope>NUCLEOTIDE SEQUENCE</scope>
</reference>
<feature type="region of interest" description="Disordered" evidence="1">
    <location>
        <begin position="99"/>
        <end position="118"/>
    </location>
</feature>
<dbReference type="EMBL" id="OV651813">
    <property type="protein sequence ID" value="CAH1098913.1"/>
    <property type="molecule type" value="Genomic_DNA"/>
</dbReference>
<gene>
    <name evidence="3" type="ORF">PSYICH_LOCUS308</name>
</gene>
<protein>
    <recommendedName>
        <fullName evidence="2">MADF domain-containing protein</fullName>
    </recommendedName>
</protein>
<dbReference type="AlphaFoldDB" id="A0A9P0G3U0"/>
<dbReference type="SMART" id="SM00595">
    <property type="entry name" value="MADF"/>
    <property type="match status" value="1"/>
</dbReference>
<evidence type="ECO:0000256" key="1">
    <source>
        <dbReference type="SAM" id="MobiDB-lite"/>
    </source>
</evidence>
<proteinExistence type="predicted"/>
<dbReference type="PANTHER" id="PTHR21505:SF8">
    <property type="entry name" value="DPT-YFP REPRESSOR BY OVEREXPRESSION, ISOFORM D-RELATED"/>
    <property type="match status" value="1"/>
</dbReference>
<keyword evidence="4" id="KW-1185">Reference proteome</keyword>
<evidence type="ECO:0000259" key="2">
    <source>
        <dbReference type="Pfam" id="PF10545"/>
    </source>
</evidence>
<dbReference type="Pfam" id="PF10545">
    <property type="entry name" value="MADF_DNA_bdg"/>
    <property type="match status" value="1"/>
</dbReference>
<organism evidence="3 4">
    <name type="scientific">Psylliodes chrysocephalus</name>
    <dbReference type="NCBI Taxonomy" id="3402493"/>
    <lineage>
        <taxon>Eukaryota</taxon>
        <taxon>Metazoa</taxon>
        <taxon>Ecdysozoa</taxon>
        <taxon>Arthropoda</taxon>
        <taxon>Hexapoda</taxon>
        <taxon>Insecta</taxon>
        <taxon>Pterygota</taxon>
        <taxon>Neoptera</taxon>
        <taxon>Endopterygota</taxon>
        <taxon>Coleoptera</taxon>
        <taxon>Polyphaga</taxon>
        <taxon>Cucujiformia</taxon>
        <taxon>Chrysomeloidea</taxon>
        <taxon>Chrysomelidae</taxon>
        <taxon>Galerucinae</taxon>
        <taxon>Alticini</taxon>
        <taxon>Psylliodes</taxon>
    </lineage>
</organism>
<evidence type="ECO:0000313" key="3">
    <source>
        <dbReference type="EMBL" id="CAH1098913.1"/>
    </source>
</evidence>
<name>A0A9P0G3U0_9CUCU</name>
<dbReference type="Proteomes" id="UP001153636">
    <property type="component" value="Chromosome 1"/>
</dbReference>
<dbReference type="PANTHER" id="PTHR21505">
    <property type="entry name" value="MADF DOMAIN-CONTAINING PROTEIN-RELATED"/>
    <property type="match status" value="1"/>
</dbReference>
<accession>A0A9P0G3U0</accession>
<feature type="compositionally biased region" description="Polar residues" evidence="1">
    <location>
        <begin position="127"/>
        <end position="144"/>
    </location>
</feature>
<evidence type="ECO:0000313" key="4">
    <source>
        <dbReference type="Proteomes" id="UP001153636"/>
    </source>
</evidence>
<dbReference type="OrthoDB" id="6152242at2759"/>